<comment type="caution">
    <text evidence="3">The sequence shown here is derived from an EMBL/GenBank/DDBJ whole genome shotgun (WGS) entry which is preliminary data.</text>
</comment>
<protein>
    <recommendedName>
        <fullName evidence="5">BZIP domain-containing protein</fullName>
    </recommendedName>
</protein>
<feature type="coiled-coil region" evidence="1">
    <location>
        <begin position="139"/>
        <end position="166"/>
    </location>
</feature>
<reference evidence="3" key="1">
    <citation type="submission" date="2021-02" db="EMBL/GenBank/DDBJ databases">
        <authorList>
            <person name="Palmer J.M."/>
        </authorList>
    </citation>
    <scope>NUCLEOTIDE SEQUENCE</scope>
    <source>
        <strain evidence="3">SCRP734</strain>
    </source>
</reference>
<dbReference type="AlphaFoldDB" id="A0A8T1VU74"/>
<dbReference type="OrthoDB" id="108791at2759"/>
<evidence type="ECO:0000313" key="4">
    <source>
        <dbReference type="Proteomes" id="UP000694044"/>
    </source>
</evidence>
<feature type="region of interest" description="Disordered" evidence="2">
    <location>
        <begin position="101"/>
        <end position="121"/>
    </location>
</feature>
<evidence type="ECO:0000256" key="1">
    <source>
        <dbReference type="SAM" id="Coils"/>
    </source>
</evidence>
<evidence type="ECO:0008006" key="5">
    <source>
        <dbReference type="Google" id="ProtNLM"/>
    </source>
</evidence>
<keyword evidence="1" id="KW-0175">Coiled coil</keyword>
<gene>
    <name evidence="3" type="ORF">PHYPSEUDO_003593</name>
</gene>
<dbReference type="EMBL" id="JAGDFM010000175">
    <property type="protein sequence ID" value="KAG7383500.1"/>
    <property type="molecule type" value="Genomic_DNA"/>
</dbReference>
<feature type="region of interest" description="Disordered" evidence="2">
    <location>
        <begin position="25"/>
        <end position="78"/>
    </location>
</feature>
<proteinExistence type="predicted"/>
<sequence>MASSFLSPPNFHALSDRVIGGVVQRTGHSRLGRTNKNETREVAGYTKPRPTLSFGDADSHSPAATDQLPPRSTIGQKRLPDLDSLADLATNRTPSVAHAMEYGDLTPPTTGRKMKVSSSRRERCRINQARYRKRQRQYADNLDEGIRTLQDEIQNLETQRQNIFRRAPTSESVWVVATEYFRVFRYGYMAPVKVPGMPIASSSTLSNTSRYTPRPQQQSHAQLDFLNATMAPDVTDGNVCGAEALLENWKRGSRFNDDVHVQLKRLEQMAADSLLASTVTSVTITASTLRQVFPHLVTAEEGEGNDQLSSLGAKLLNQRLTLRGSVHFDWDASIGRVVRLESKVDLMTPMLELLGSLEDVARVFDKALVTLEGRFIARKGENGTSTSN</sequence>
<organism evidence="3 4">
    <name type="scientific">Phytophthora pseudosyringae</name>
    <dbReference type="NCBI Taxonomy" id="221518"/>
    <lineage>
        <taxon>Eukaryota</taxon>
        <taxon>Sar</taxon>
        <taxon>Stramenopiles</taxon>
        <taxon>Oomycota</taxon>
        <taxon>Peronosporomycetes</taxon>
        <taxon>Peronosporales</taxon>
        <taxon>Peronosporaceae</taxon>
        <taxon>Phytophthora</taxon>
    </lineage>
</organism>
<name>A0A8T1VU74_9STRA</name>
<accession>A0A8T1VU74</accession>
<dbReference type="Proteomes" id="UP000694044">
    <property type="component" value="Unassembled WGS sequence"/>
</dbReference>
<evidence type="ECO:0000313" key="3">
    <source>
        <dbReference type="EMBL" id="KAG7383500.1"/>
    </source>
</evidence>
<keyword evidence="4" id="KW-1185">Reference proteome</keyword>
<evidence type="ECO:0000256" key="2">
    <source>
        <dbReference type="SAM" id="MobiDB-lite"/>
    </source>
</evidence>
<dbReference type="CDD" id="cd14686">
    <property type="entry name" value="bZIP"/>
    <property type="match status" value="1"/>
</dbReference>